<dbReference type="GO" id="GO:0008713">
    <property type="term" value="F:ADP-heptose-lipopolysaccharide heptosyltransferase activity"/>
    <property type="evidence" value="ECO:0007669"/>
    <property type="project" value="TreeGrafter"/>
</dbReference>
<dbReference type="AlphaFoldDB" id="A0A0F9LH80"/>
<dbReference type="Gene3D" id="3.40.50.2000">
    <property type="entry name" value="Glycogen Phosphorylase B"/>
    <property type="match status" value="2"/>
</dbReference>
<feature type="non-terminal residue" evidence="1">
    <location>
        <position position="1021"/>
    </location>
</feature>
<accession>A0A0F9LH80</accession>
<organism evidence="1">
    <name type="scientific">marine sediment metagenome</name>
    <dbReference type="NCBI Taxonomy" id="412755"/>
    <lineage>
        <taxon>unclassified sequences</taxon>
        <taxon>metagenomes</taxon>
        <taxon>ecological metagenomes</taxon>
    </lineage>
</organism>
<dbReference type="PANTHER" id="PTHR30160:SF1">
    <property type="entry name" value="LIPOPOLYSACCHARIDE 1,2-N-ACETYLGLUCOSAMINETRANSFERASE-RELATED"/>
    <property type="match status" value="1"/>
</dbReference>
<dbReference type="PANTHER" id="PTHR30160">
    <property type="entry name" value="TETRAACYLDISACCHARIDE 4'-KINASE-RELATED"/>
    <property type="match status" value="1"/>
</dbReference>
<dbReference type="GO" id="GO:0009244">
    <property type="term" value="P:lipopolysaccharide core region biosynthetic process"/>
    <property type="evidence" value="ECO:0007669"/>
    <property type="project" value="TreeGrafter"/>
</dbReference>
<dbReference type="Gene3D" id="3.40.50.150">
    <property type="entry name" value="Vaccinia Virus protein VP39"/>
    <property type="match status" value="1"/>
</dbReference>
<dbReference type="GO" id="GO:0005829">
    <property type="term" value="C:cytosol"/>
    <property type="evidence" value="ECO:0007669"/>
    <property type="project" value="TreeGrafter"/>
</dbReference>
<proteinExistence type="predicted"/>
<dbReference type="InterPro" id="IPR051199">
    <property type="entry name" value="LPS_LOS_Heptosyltrfase"/>
</dbReference>
<dbReference type="SUPFAM" id="SSF53335">
    <property type="entry name" value="S-adenosyl-L-methionine-dependent methyltransferases"/>
    <property type="match status" value="1"/>
</dbReference>
<dbReference type="EMBL" id="LAZR01012429">
    <property type="protein sequence ID" value="KKM26880.1"/>
    <property type="molecule type" value="Genomic_DNA"/>
</dbReference>
<name>A0A0F9LH80_9ZZZZ</name>
<comment type="caution">
    <text evidence="1">The sequence shown here is derived from an EMBL/GenBank/DDBJ whole genome shotgun (WGS) entry which is preliminary data.</text>
</comment>
<gene>
    <name evidence="1" type="ORF">LCGC14_1580340</name>
</gene>
<dbReference type="SUPFAM" id="SSF53756">
    <property type="entry name" value="UDP-Glycosyltransferase/glycogen phosphorylase"/>
    <property type="match status" value="2"/>
</dbReference>
<reference evidence="1" key="1">
    <citation type="journal article" date="2015" name="Nature">
        <title>Complex archaea that bridge the gap between prokaryotes and eukaryotes.</title>
        <authorList>
            <person name="Spang A."/>
            <person name="Saw J.H."/>
            <person name="Jorgensen S.L."/>
            <person name="Zaremba-Niedzwiedzka K."/>
            <person name="Martijn J."/>
            <person name="Lind A.E."/>
            <person name="van Eijk R."/>
            <person name="Schleper C."/>
            <person name="Guy L."/>
            <person name="Ettema T.J."/>
        </authorList>
    </citation>
    <scope>NUCLEOTIDE SEQUENCE</scope>
</reference>
<protein>
    <submittedName>
        <fullName evidence="1">Uncharacterized protein</fullName>
    </submittedName>
</protein>
<dbReference type="InterPro" id="IPR029063">
    <property type="entry name" value="SAM-dependent_MTases_sf"/>
</dbReference>
<sequence length="1021" mass="116397">MKGSKGTVIERFMTGEGKKLSGNSEVADRNPEDILIAIRFGDSHIHVVYPEDEVLCQQMVEKILYELDLEIEEEDDLIVGKQIPDMPPGKFERIPAFNLVSDIIKPENKELPRRIVFHNRQAIGDILMFTCAIRDFKKAFPEVQVQVDSTVGHIWDHNPNINRESWPLLIDPMMFDEWGEKPSDGKKLELNKQAVLEAVQQDKPVKLYIGPGKATNASNRSDNHFANAYRTSMENVLGVTIPQGPIRADIYMTEEEYNRPPIIEGPYWLITAGEKGDWTCKTFAFEKWREVIKAMPMMTFVQIGEKEKGKKHKHPDLNFPNVINYIGKTEDRHTGIRDLFNLFNYCEGSMGLVSFQMHLAAAFNKPCITIAGAREPVWFTRYPGQQYLATDGCLPCTVTKKDEPTSCWFCDIKRCPHQSEYEGQKVPLCADLFTSDDVLFAIKRYYKGGRLKEGEVSGKSKLVNVVKEAMPGRVFDQIKKGAPVNNELEFGGFTFGGSSITDKDWEFIKAVVEETGAKRILEIGTGLSTLLFNSLGLQVISFETCQQDVDKMKAIYPKPYPDLYVIPWNGKNLMSDARPTDLERKFDLAFIDGPAGGENRGPAFEQVTRYCDNILVHDAGRAPEKKWIEKYLIPKFSKVAQGGHRTAFFKLAEVVKVEKEEKIKVFESSDKPLIKVVFNGRGEGGAERSTTWIMNEFIKKGWSVQYITPSKPSGTFMKQGSGDVFITGELEEIRKPCDILFLYTNDWVWEFSKLDEVFSNLQAKRKVMTVNYRLVDVGFELKAPWTLGWDKYLFLNSSLESAFKERVIDTNTKAMAPPTDLSEYFDIQPNYNGNLRIVRHSSQGDVKYPKDFNEKVGRILEEIPDSEIFLMPAPSFIDPNSSNRWVTTHGGHNRLHCHQKNVPPVKDFLAQGNVFWYYLPEGYEDQGPKVIMEAQAAGLAVVADNHSGAKDRIVKRTGLLCDTFDEHLEALKMYAKRWDRLKHEGEEARHHAKKEYDPQNWIKEIIGERKDTGEERITEVL</sequence>
<evidence type="ECO:0000313" key="1">
    <source>
        <dbReference type="EMBL" id="KKM26880.1"/>
    </source>
</evidence>